<evidence type="ECO:0008006" key="2">
    <source>
        <dbReference type="Google" id="ProtNLM"/>
    </source>
</evidence>
<dbReference type="Pfam" id="PF14345">
    <property type="entry name" value="GDYXXLXY"/>
    <property type="match status" value="1"/>
</dbReference>
<proteinExistence type="predicted"/>
<evidence type="ECO:0000313" key="1">
    <source>
        <dbReference type="EMBL" id="SBV97312.1"/>
    </source>
</evidence>
<protein>
    <recommendedName>
        <fullName evidence="2">GDYXXLXY domain-containing protein</fullName>
    </recommendedName>
</protein>
<reference evidence="1" key="1">
    <citation type="submission" date="2016-04" db="EMBL/GenBank/DDBJ databases">
        <authorList>
            <person name="Evans L.H."/>
            <person name="Alamgir A."/>
            <person name="Owens N."/>
            <person name="Weber N.D."/>
            <person name="Virtaneva K."/>
            <person name="Barbian K."/>
            <person name="Babar A."/>
            <person name="Rosenke K."/>
        </authorList>
    </citation>
    <scope>NUCLEOTIDE SEQUENCE</scope>
    <source>
        <strain evidence="1">86</strain>
    </source>
</reference>
<organism evidence="1">
    <name type="scientific">uncultured Eubacteriales bacterium</name>
    <dbReference type="NCBI Taxonomy" id="172733"/>
    <lineage>
        <taxon>Bacteria</taxon>
        <taxon>Bacillati</taxon>
        <taxon>Bacillota</taxon>
        <taxon>Clostridia</taxon>
        <taxon>Eubacteriales</taxon>
        <taxon>environmental samples</taxon>
    </lineage>
</organism>
<dbReference type="EMBL" id="FLUN01000001">
    <property type="protein sequence ID" value="SBV97312.1"/>
    <property type="molecule type" value="Genomic_DNA"/>
</dbReference>
<accession>A0A212JD45</accession>
<name>A0A212JD45_9FIRM</name>
<sequence length="165" mass="19442">MKKRTLYLLIGVFLLQLAVPGYFVYRHYDTLRTGESYKFQVRPYDPYDPFRGRYVALTSTLDLAGREEEYALLEKDPDGYAVITGWQEEKPEDGQYVRNLRLDRYYMNEKMAPEAERIQRNLDLEKDVLYLVVKVKRGDYVIQGLYINDIPIEEYIMSAASSQGR</sequence>
<dbReference type="AlphaFoldDB" id="A0A212JD45"/>
<gene>
    <name evidence="1" type="ORF">KL86CLO1_10894</name>
</gene>
<dbReference type="InterPro" id="IPR025833">
    <property type="entry name" value="GDYXXLXY"/>
</dbReference>